<reference evidence="11 12" key="1">
    <citation type="journal article" date="2003" name="Int. J. Syst. Evol. Microbiol.">
        <title>Bacillus nealsonii sp. nov., isolated from a spacecraft-assembly facility, whose spores are gamma-radiation resistant.</title>
        <authorList>
            <person name="Venkateswaran K."/>
            <person name="Kempf M."/>
            <person name="Chen F."/>
            <person name="Satomi M."/>
            <person name="Nicholson W."/>
            <person name="Kern R."/>
        </authorList>
    </citation>
    <scope>NUCLEOTIDE SEQUENCE [LARGE SCALE GENOMIC DNA]</scope>
    <source>
        <strain evidence="11 12">FO-92</strain>
    </source>
</reference>
<dbReference type="Proteomes" id="UP000233375">
    <property type="component" value="Unassembled WGS sequence"/>
</dbReference>
<evidence type="ECO:0000259" key="10">
    <source>
        <dbReference type="Pfam" id="PF00590"/>
    </source>
</evidence>
<evidence type="ECO:0000256" key="2">
    <source>
        <dbReference type="ARBA" id="ARBA00012162"/>
    </source>
</evidence>
<dbReference type="GO" id="GO:0032259">
    <property type="term" value="P:methylation"/>
    <property type="evidence" value="ECO:0007669"/>
    <property type="project" value="UniProtKB-KW"/>
</dbReference>
<dbReference type="PANTHER" id="PTHR45790:SF3">
    <property type="entry name" value="S-ADENOSYL-L-METHIONINE-DEPENDENT UROPORPHYRINOGEN III METHYLTRANSFERASE, CHLOROPLASTIC"/>
    <property type="match status" value="1"/>
</dbReference>
<evidence type="ECO:0000256" key="1">
    <source>
        <dbReference type="ARBA" id="ARBA00005879"/>
    </source>
</evidence>
<dbReference type="InterPro" id="IPR000878">
    <property type="entry name" value="4pyrrol_Mease"/>
</dbReference>
<dbReference type="Gene3D" id="3.40.1010.10">
    <property type="entry name" value="Cobalt-precorrin-4 Transmethylase, Domain 1"/>
    <property type="match status" value="1"/>
</dbReference>
<comment type="caution">
    <text evidence="11">The sequence shown here is derived from an EMBL/GenBank/DDBJ whole genome shotgun (WGS) entry which is preliminary data.</text>
</comment>
<sequence length="476" mass="53638">MTTNKGYVAFVGAGPGDIGLITQKGLECLSKADVVFYDRLANPRLLRYTNNDCEFVYCGKLPNNHTMRQEKINESLIYYALKGKYVVRLKGGDPSVFGRVGEEAEALAKQEIPFEMVPGITASIAASAYAGIPVTHREYSTSFTIRTGHICEKNHNLMYDGKIDEIGDTIAYYMGVKRLGSICKALIEKGKSKETNVAVIQWGTLGKQNIVEGTLATIVSLVKKENITNPALTIVGDVVKLRSSIAWFEKLPFYQKRIIIAKSSASESKLEKYFSQNGAEAFAFPALKKVDRPFAFAEIEAIKGRERLIFLAPESAELFFAQFYQHGYDVRDFPKQMEYISEKTKKALAEKGIRGQKAVFKAKAACIIGPAGNRDANNYAPENIFIISHDLKIDFRFDEMNRRLLSEDQWETVVFPNKSSVDYFLKEWTRLSKDDPATLMFAYIGKSVKEYAMEKGFRLIDEQVQHALETNDWKVE</sequence>
<dbReference type="SUPFAM" id="SSF53790">
    <property type="entry name" value="Tetrapyrrole methylase"/>
    <property type="match status" value="1"/>
</dbReference>
<protein>
    <recommendedName>
        <fullName evidence="3">Uroporphyrinogen-III C-methyltransferase</fullName>
        <ecNumber evidence="2">2.1.1.107</ecNumber>
    </recommendedName>
    <alternativeName>
        <fullName evidence="8">Uroporphyrinogen III methylase</fullName>
    </alternativeName>
</protein>
<dbReference type="GO" id="GO:0004852">
    <property type="term" value="F:uroporphyrinogen-III synthase activity"/>
    <property type="evidence" value="ECO:0007669"/>
    <property type="project" value="InterPro"/>
</dbReference>
<dbReference type="GO" id="GO:0019354">
    <property type="term" value="P:siroheme biosynthetic process"/>
    <property type="evidence" value="ECO:0007669"/>
    <property type="project" value="InterPro"/>
</dbReference>
<dbReference type="OrthoDB" id="9815856at2"/>
<dbReference type="PROSITE" id="PS00840">
    <property type="entry name" value="SUMT_2"/>
    <property type="match status" value="1"/>
</dbReference>
<keyword evidence="12" id="KW-1185">Reference proteome</keyword>
<dbReference type="Gene3D" id="3.30.950.10">
    <property type="entry name" value="Methyltransferase, Cobalt-precorrin-4 Transmethylase, Domain 2"/>
    <property type="match status" value="1"/>
</dbReference>
<dbReference type="PANTHER" id="PTHR45790">
    <property type="entry name" value="SIROHEME SYNTHASE-RELATED"/>
    <property type="match status" value="1"/>
</dbReference>
<dbReference type="FunFam" id="3.40.1010.10:FF:000001">
    <property type="entry name" value="Siroheme synthase"/>
    <property type="match status" value="1"/>
</dbReference>
<dbReference type="NCBIfam" id="NF004790">
    <property type="entry name" value="PRK06136.1"/>
    <property type="match status" value="1"/>
</dbReference>
<evidence type="ECO:0000256" key="7">
    <source>
        <dbReference type="ARBA" id="ARBA00023244"/>
    </source>
</evidence>
<dbReference type="RefSeq" id="WP_101175887.1">
    <property type="nucleotide sequence ID" value="NZ_PISE01000010.1"/>
</dbReference>
<dbReference type="InterPro" id="IPR003043">
    <property type="entry name" value="Uropor_MeTrfase_CS"/>
</dbReference>
<dbReference type="InterPro" id="IPR014777">
    <property type="entry name" value="4pyrrole_Mease_sub1"/>
</dbReference>
<organism evidence="11 12">
    <name type="scientific">Niallia nealsonii</name>
    <dbReference type="NCBI Taxonomy" id="115979"/>
    <lineage>
        <taxon>Bacteria</taxon>
        <taxon>Bacillati</taxon>
        <taxon>Bacillota</taxon>
        <taxon>Bacilli</taxon>
        <taxon>Bacillales</taxon>
        <taxon>Bacillaceae</taxon>
        <taxon>Niallia</taxon>
    </lineage>
</organism>
<evidence type="ECO:0000256" key="5">
    <source>
        <dbReference type="ARBA" id="ARBA00022679"/>
    </source>
</evidence>
<dbReference type="CDD" id="cd11642">
    <property type="entry name" value="SUMT"/>
    <property type="match status" value="1"/>
</dbReference>
<comment type="similarity">
    <text evidence="1 9">Belongs to the precorrin methyltransferase family.</text>
</comment>
<dbReference type="EMBL" id="PISE01000010">
    <property type="protein sequence ID" value="PKG24857.1"/>
    <property type="molecule type" value="Genomic_DNA"/>
</dbReference>
<name>A0A2N0Z5U3_9BACI</name>
<evidence type="ECO:0000256" key="8">
    <source>
        <dbReference type="ARBA" id="ARBA00079776"/>
    </source>
</evidence>
<keyword evidence="5 9" id="KW-0808">Transferase</keyword>
<dbReference type="EC" id="2.1.1.107" evidence="2"/>
<dbReference type="InterPro" id="IPR035996">
    <property type="entry name" value="4pyrrol_Methylase_sf"/>
</dbReference>
<feature type="domain" description="Tetrapyrrole methylase" evidence="10">
    <location>
        <begin position="8"/>
        <end position="218"/>
    </location>
</feature>
<evidence type="ECO:0000256" key="9">
    <source>
        <dbReference type="RuleBase" id="RU003960"/>
    </source>
</evidence>
<dbReference type="InterPro" id="IPR006366">
    <property type="entry name" value="CobA/CysG_C"/>
</dbReference>
<dbReference type="Pfam" id="PF00590">
    <property type="entry name" value="TP_methylase"/>
    <property type="match status" value="1"/>
</dbReference>
<dbReference type="NCBIfam" id="TIGR01469">
    <property type="entry name" value="cobA_cysG_Cterm"/>
    <property type="match status" value="1"/>
</dbReference>
<proteinExistence type="inferred from homology"/>
<keyword evidence="6" id="KW-0949">S-adenosyl-L-methionine</keyword>
<dbReference type="AlphaFoldDB" id="A0A2N0Z5U3"/>
<keyword evidence="4 9" id="KW-0489">Methyltransferase</keyword>
<evidence type="ECO:0000256" key="4">
    <source>
        <dbReference type="ARBA" id="ARBA00022603"/>
    </source>
</evidence>
<dbReference type="FunFam" id="3.30.950.10:FF:000001">
    <property type="entry name" value="Siroheme synthase"/>
    <property type="match status" value="1"/>
</dbReference>
<dbReference type="SUPFAM" id="SSF69618">
    <property type="entry name" value="HemD-like"/>
    <property type="match status" value="1"/>
</dbReference>
<accession>A0A2N0Z5U3</accession>
<evidence type="ECO:0000313" key="11">
    <source>
        <dbReference type="EMBL" id="PKG24857.1"/>
    </source>
</evidence>
<evidence type="ECO:0000256" key="3">
    <source>
        <dbReference type="ARBA" id="ARBA00018323"/>
    </source>
</evidence>
<dbReference type="InterPro" id="IPR036108">
    <property type="entry name" value="4pyrrol_syn_uPrphyn_synt_sf"/>
</dbReference>
<gene>
    <name evidence="11" type="primary">cobA</name>
    <name evidence="11" type="ORF">CWS01_04670</name>
</gene>
<keyword evidence="7" id="KW-0627">Porphyrin biosynthesis</keyword>
<evidence type="ECO:0000313" key="12">
    <source>
        <dbReference type="Proteomes" id="UP000233375"/>
    </source>
</evidence>
<evidence type="ECO:0000256" key="6">
    <source>
        <dbReference type="ARBA" id="ARBA00022691"/>
    </source>
</evidence>
<dbReference type="GO" id="GO:0004851">
    <property type="term" value="F:uroporphyrin-III C-methyltransferase activity"/>
    <property type="evidence" value="ECO:0007669"/>
    <property type="project" value="UniProtKB-EC"/>
</dbReference>
<dbReference type="InterPro" id="IPR014776">
    <property type="entry name" value="4pyrrole_Mease_sub2"/>
</dbReference>
<dbReference type="InterPro" id="IPR050161">
    <property type="entry name" value="Siro_Cobalamin_biosynth"/>
</dbReference>